<sequence length="227" mass="24159">MILALEASFQALRHPGTAFQSPPPPLGKAARDMVLVWVPLALVNAALTVSHTLRAYGSLRQGAIPAGGFGWFGLDPEVLQASLGALPAPPAFGQVWPWLLLVVPTGVLGTWLHHAVWDHTGLWLLRGLNQNRGFRTSLLAEAEALRIAALGTLLGLAGFLPVLGPLLALPLLLLDGYLWLFRGFALAARHGCEPWRGVAATVVHAVLLGCFALGLFALMLLMLRLGA</sequence>
<keyword evidence="1" id="KW-0812">Transmembrane</keyword>
<reference evidence="2 3" key="1">
    <citation type="submission" date="2020-10" db="EMBL/GenBank/DDBJ databases">
        <title>Connecting structure to function with the recovery of over 1000 high-quality activated sludge metagenome-assembled genomes encoding full-length rRNA genes using long-read sequencing.</title>
        <authorList>
            <person name="Singleton C.M."/>
            <person name="Petriglieri F."/>
            <person name="Kristensen J.M."/>
            <person name="Kirkegaard R.H."/>
            <person name="Michaelsen T.Y."/>
            <person name="Andersen M.H."/>
            <person name="Karst S.M."/>
            <person name="Dueholm M.S."/>
            <person name="Nielsen P.H."/>
            <person name="Albertsen M."/>
        </authorList>
    </citation>
    <scope>NUCLEOTIDE SEQUENCE [LARGE SCALE GENOMIC DNA]</scope>
    <source>
        <strain evidence="2">OdNE_18-Q3-R46-58_MAXAC.008</strain>
    </source>
</reference>
<keyword evidence="1" id="KW-0472">Membrane</keyword>
<dbReference type="Proteomes" id="UP000709959">
    <property type="component" value="Unassembled WGS sequence"/>
</dbReference>
<dbReference type="EMBL" id="JADKCH010000002">
    <property type="protein sequence ID" value="MBK8571884.1"/>
    <property type="molecule type" value="Genomic_DNA"/>
</dbReference>
<name>A0A936F0G1_9BACT</name>
<keyword evidence="1" id="KW-1133">Transmembrane helix</keyword>
<feature type="transmembrane region" description="Helical" evidence="1">
    <location>
        <begin position="34"/>
        <end position="53"/>
    </location>
</feature>
<proteinExistence type="predicted"/>
<gene>
    <name evidence="2" type="ORF">IPN91_04400</name>
</gene>
<evidence type="ECO:0000313" key="2">
    <source>
        <dbReference type="EMBL" id="MBK8571884.1"/>
    </source>
</evidence>
<comment type="caution">
    <text evidence="2">The sequence shown here is derived from an EMBL/GenBank/DDBJ whole genome shotgun (WGS) entry which is preliminary data.</text>
</comment>
<accession>A0A936F0G1</accession>
<organism evidence="2 3">
    <name type="scientific">Candidatus Geothrix odensensis</name>
    <dbReference type="NCBI Taxonomy" id="2954440"/>
    <lineage>
        <taxon>Bacteria</taxon>
        <taxon>Pseudomonadati</taxon>
        <taxon>Acidobacteriota</taxon>
        <taxon>Holophagae</taxon>
        <taxon>Holophagales</taxon>
        <taxon>Holophagaceae</taxon>
        <taxon>Geothrix</taxon>
    </lineage>
</organism>
<feature type="transmembrane region" description="Helical" evidence="1">
    <location>
        <begin position="197"/>
        <end position="223"/>
    </location>
</feature>
<dbReference type="AlphaFoldDB" id="A0A936F0G1"/>
<evidence type="ECO:0008006" key="4">
    <source>
        <dbReference type="Google" id="ProtNLM"/>
    </source>
</evidence>
<feature type="transmembrane region" description="Helical" evidence="1">
    <location>
        <begin position="166"/>
        <end position="185"/>
    </location>
</feature>
<feature type="transmembrane region" description="Helical" evidence="1">
    <location>
        <begin position="95"/>
        <end position="117"/>
    </location>
</feature>
<evidence type="ECO:0000256" key="1">
    <source>
        <dbReference type="SAM" id="Phobius"/>
    </source>
</evidence>
<evidence type="ECO:0000313" key="3">
    <source>
        <dbReference type="Proteomes" id="UP000709959"/>
    </source>
</evidence>
<protein>
    <recommendedName>
        <fullName evidence="4">Yip1 domain-containing protein</fullName>
    </recommendedName>
</protein>